<dbReference type="PANTHER" id="PTHR13800:SF12">
    <property type="entry name" value="TRANSIENT RECEPTOR POTENTIAL CATION CHANNEL SUBFAMILY M MEMBER-LIKE 2"/>
    <property type="match status" value="1"/>
</dbReference>
<dbReference type="InterPro" id="IPR041491">
    <property type="entry name" value="TRPM_SLOG"/>
</dbReference>
<name>A0A812B100_ACAPH</name>
<keyword evidence="14" id="KW-1185">Reference proteome</keyword>
<keyword evidence="4 9" id="KW-1133">Transmembrane helix</keyword>
<protein>
    <submittedName>
        <fullName evidence="13">TRPM2</fullName>
        <ecNumber evidence="13">3.6.1.13</ecNumber>
    </submittedName>
</protein>
<feature type="domain" description="TRPM SLOG" evidence="11">
    <location>
        <begin position="81"/>
        <end position="345"/>
    </location>
</feature>
<feature type="transmembrane region" description="Helical" evidence="9">
    <location>
        <begin position="653"/>
        <end position="671"/>
    </location>
</feature>
<dbReference type="InterPro" id="IPR050927">
    <property type="entry name" value="TRPM"/>
</dbReference>
<dbReference type="OrthoDB" id="310870at2759"/>
<feature type="transmembrane region" description="Helical" evidence="9">
    <location>
        <begin position="825"/>
        <end position="844"/>
    </location>
</feature>
<keyword evidence="5" id="KW-0406">Ion transport</keyword>
<keyword evidence="7" id="KW-0407">Ion channel</keyword>
<evidence type="ECO:0000256" key="1">
    <source>
        <dbReference type="ARBA" id="ARBA00004141"/>
    </source>
</evidence>
<evidence type="ECO:0000256" key="3">
    <source>
        <dbReference type="ARBA" id="ARBA00022692"/>
    </source>
</evidence>
<dbReference type="Pfam" id="PF18139">
    <property type="entry name" value="LSDAT_euk"/>
    <property type="match status" value="1"/>
</dbReference>
<keyword evidence="8" id="KW-0175">Coiled coil</keyword>
<evidence type="ECO:0000256" key="9">
    <source>
        <dbReference type="SAM" id="Phobius"/>
    </source>
</evidence>
<dbReference type="InterPro" id="IPR057366">
    <property type="entry name" value="TRPM-like"/>
</dbReference>
<keyword evidence="2" id="KW-0813">Transport</keyword>
<comment type="subcellular location">
    <subcellularLocation>
        <location evidence="1">Membrane</location>
        <topology evidence="1">Multi-pass membrane protein</topology>
    </subcellularLocation>
</comment>
<feature type="transmembrane region" description="Helical" evidence="9">
    <location>
        <begin position="745"/>
        <end position="763"/>
    </location>
</feature>
<feature type="domain" description="Ion transport" evidence="10">
    <location>
        <begin position="720"/>
        <end position="984"/>
    </location>
</feature>
<dbReference type="InterPro" id="IPR005821">
    <property type="entry name" value="Ion_trans_dom"/>
</dbReference>
<feature type="transmembrane region" description="Helical" evidence="9">
    <location>
        <begin position="704"/>
        <end position="733"/>
    </location>
</feature>
<proteinExistence type="predicted"/>
<gene>
    <name evidence="13" type="ORF">SPHA_8287</name>
</gene>
<feature type="domain" description="TRPM-like" evidence="12">
    <location>
        <begin position="510"/>
        <end position="631"/>
    </location>
</feature>
<evidence type="ECO:0000256" key="8">
    <source>
        <dbReference type="SAM" id="Coils"/>
    </source>
</evidence>
<dbReference type="InterPro" id="IPR002153">
    <property type="entry name" value="TRPC_channel"/>
</dbReference>
<evidence type="ECO:0000256" key="5">
    <source>
        <dbReference type="ARBA" id="ARBA00023065"/>
    </source>
</evidence>
<dbReference type="GO" id="GO:0099604">
    <property type="term" value="F:ligand-gated calcium channel activity"/>
    <property type="evidence" value="ECO:0007669"/>
    <property type="project" value="TreeGrafter"/>
</dbReference>
<organism evidence="13 14">
    <name type="scientific">Acanthosepion pharaonis</name>
    <name type="common">Pharaoh cuttlefish</name>
    <name type="synonym">Sepia pharaonis</name>
    <dbReference type="NCBI Taxonomy" id="158019"/>
    <lineage>
        <taxon>Eukaryota</taxon>
        <taxon>Metazoa</taxon>
        <taxon>Spiralia</taxon>
        <taxon>Lophotrochozoa</taxon>
        <taxon>Mollusca</taxon>
        <taxon>Cephalopoda</taxon>
        <taxon>Coleoidea</taxon>
        <taxon>Decapodiformes</taxon>
        <taxon>Sepiida</taxon>
        <taxon>Sepiina</taxon>
        <taxon>Sepiidae</taxon>
        <taxon>Acanthosepion</taxon>
    </lineage>
</organism>
<evidence type="ECO:0000259" key="12">
    <source>
        <dbReference type="Pfam" id="PF25508"/>
    </source>
</evidence>
<evidence type="ECO:0000256" key="7">
    <source>
        <dbReference type="ARBA" id="ARBA00023303"/>
    </source>
</evidence>
<dbReference type="EMBL" id="CAHIKZ030000269">
    <property type="protein sequence ID" value="CAE1165048.1"/>
    <property type="molecule type" value="Genomic_DNA"/>
</dbReference>
<keyword evidence="6 9" id="KW-0472">Membrane</keyword>
<dbReference type="Proteomes" id="UP000597762">
    <property type="component" value="Unassembled WGS sequence"/>
</dbReference>
<evidence type="ECO:0000256" key="6">
    <source>
        <dbReference type="ARBA" id="ARBA00023136"/>
    </source>
</evidence>
<dbReference type="EC" id="3.6.1.13" evidence="13"/>
<evidence type="ECO:0000256" key="2">
    <source>
        <dbReference type="ARBA" id="ARBA00022448"/>
    </source>
</evidence>
<feature type="transmembrane region" description="Helical" evidence="9">
    <location>
        <begin position="798"/>
        <end position="819"/>
    </location>
</feature>
<sequence>MSISAAQKIDKEIQWIQNNISMRVCTTFVPKDDRICHCGYEEAYHTEVQSGKWDEQQHTKTEPTNAFGKIEFQGFGQKFGRYVRVDYKTDMDLIIDLIKNQWKLHLPNLLISVTGGAKNFQMKPQLKEVFRRGLVKVARSTGAWVTSAGLNAGVMKHVGEAIRDYGFTLSGRDKVVAIGIAPWGCVQNKDNLIDKNGMWPAQYDIKETSQEEVSPLDPNHSHFILVDNGTQYIFGTEIEFRANLERRIANEKISEAADLTIPAVVVMVEGGPGTLKTVYNSVLHNIPIIIVKGSGRAADIMAYAYQNAIKSDEDEFNKEGIISDQLKEDLKEKIIKEFGEKEVEKLFNFVRDSLKNLNLITVFEMGSKDSARDIDMSVLKALLKARENKLENLRLILEWNRIDVAKSEIFTDETQWPTGMLDNLMFSALLLDRVDFVKLFLEYGVGLKTFLTKDCLEKLYQETKMTPLQESLFNNGNKDNDNTIDIKKVEDVINDLMGAQYFQYSYYHKNNEPKEKYSFPAKELFLWAVLMNRREMAFLFWKEGMEGLPAALVANRLLKAMKKISRDYDQINKLQGHADLFEERAIGVLTECYASDEKMALQLLVQQRDNWGQTSCILIAVNADNKRFISQTACQSLLSNIWMGKMNNSNSNWKLIASILFPLFILLLITFDKKNSEKDQGCESGKKKGSKNEAENLSRKQKILAFYTAPVITFITNVGFYVIFLITFSYVLLVEFQNTTSNMEYLLYIWVFAILTEELRQIYFRSYVKAVDHQVHAEILAKYSSSIRIKIANYFTDIWNIVDIINILLFLIGITTRYFEQLDNARVVLCVNLILFYFRVLHIFSVHKELGPKLVMIKKMVQDLIYFVAILFVFMVAYGIASQAILYPSTPFSIELLKGVLKKPYFQMYGELFLSEIEGEECNESSAPVTFDNGNMLLRKCPTEIGIKIVPVMMGVYILLTNILLLNLLIAMFSNTFQKVQDNTDLHWHFQRFGLISEYDTRPPLPPPFILLSHIYLLFCVIIRKFKAQENKDMAFKKNLSQIEKQLMHWEDEMADCYVRKKEKFENNSMEGKVSITSDRTEQMMMKIEELQHQQQHFSTAPNLPVTQLAVPTAEVQSLLLEIRQIRPKLESQLQITERLREVENQIKELKEMLIVSQSSTQEK</sequence>
<evidence type="ECO:0000259" key="11">
    <source>
        <dbReference type="Pfam" id="PF18139"/>
    </source>
</evidence>
<evidence type="ECO:0000313" key="13">
    <source>
        <dbReference type="EMBL" id="CAE1165048.1"/>
    </source>
</evidence>
<feature type="coiled-coil region" evidence="8">
    <location>
        <begin position="1133"/>
        <end position="1160"/>
    </location>
</feature>
<evidence type="ECO:0000313" key="14">
    <source>
        <dbReference type="Proteomes" id="UP000597762"/>
    </source>
</evidence>
<dbReference type="GO" id="GO:0005886">
    <property type="term" value="C:plasma membrane"/>
    <property type="evidence" value="ECO:0007669"/>
    <property type="project" value="TreeGrafter"/>
</dbReference>
<evidence type="ECO:0000259" key="10">
    <source>
        <dbReference type="Pfam" id="PF00520"/>
    </source>
</evidence>
<dbReference type="AlphaFoldDB" id="A0A812B100"/>
<dbReference type="Pfam" id="PF00520">
    <property type="entry name" value="Ion_trans"/>
    <property type="match status" value="1"/>
</dbReference>
<feature type="transmembrane region" description="Helical" evidence="9">
    <location>
        <begin position="864"/>
        <end position="887"/>
    </location>
</feature>
<dbReference type="Pfam" id="PF25508">
    <property type="entry name" value="TRPM2"/>
    <property type="match status" value="1"/>
</dbReference>
<comment type="caution">
    <text evidence="13">The sequence shown here is derived from an EMBL/GenBank/DDBJ whole genome shotgun (WGS) entry which is preliminary data.</text>
</comment>
<reference evidence="13" key="1">
    <citation type="submission" date="2021-01" db="EMBL/GenBank/DDBJ databases">
        <authorList>
            <person name="Li R."/>
            <person name="Bekaert M."/>
        </authorList>
    </citation>
    <scope>NUCLEOTIDE SEQUENCE</scope>
    <source>
        <strain evidence="13">Farmed</strain>
    </source>
</reference>
<feature type="transmembrane region" description="Helical" evidence="9">
    <location>
        <begin position="945"/>
        <end position="970"/>
    </location>
</feature>
<accession>A0A812B100</accession>
<dbReference type="PRINTS" id="PR01097">
    <property type="entry name" value="TRNSRECEPTRP"/>
</dbReference>
<evidence type="ECO:0000256" key="4">
    <source>
        <dbReference type="ARBA" id="ARBA00022989"/>
    </source>
</evidence>
<keyword evidence="13" id="KW-0378">Hydrolase</keyword>
<dbReference type="PANTHER" id="PTHR13800">
    <property type="entry name" value="TRANSIENT RECEPTOR POTENTIAL CATION CHANNEL, SUBFAMILY M, MEMBER 6"/>
    <property type="match status" value="1"/>
</dbReference>
<keyword evidence="3 9" id="KW-0812">Transmembrane</keyword>
<dbReference type="GO" id="GO:0047631">
    <property type="term" value="F:ADP-ribose diphosphatase activity"/>
    <property type="evidence" value="ECO:0007669"/>
    <property type="project" value="UniProtKB-EC"/>
</dbReference>